<evidence type="ECO:0000313" key="2">
    <source>
        <dbReference type="Proteomes" id="UP000504606"/>
    </source>
</evidence>
<feature type="compositionally biased region" description="Low complexity" evidence="1">
    <location>
        <begin position="517"/>
        <end position="535"/>
    </location>
</feature>
<feature type="region of interest" description="Disordered" evidence="1">
    <location>
        <begin position="372"/>
        <end position="413"/>
    </location>
</feature>
<feature type="compositionally biased region" description="Low complexity" evidence="1">
    <location>
        <begin position="473"/>
        <end position="510"/>
    </location>
</feature>
<dbReference type="OrthoDB" id="10652334at2759"/>
<dbReference type="KEGG" id="foc:113213884"/>
<feature type="compositionally biased region" description="Pro residues" evidence="1">
    <location>
        <begin position="454"/>
        <end position="463"/>
    </location>
</feature>
<feature type="region of interest" description="Disordered" evidence="1">
    <location>
        <begin position="121"/>
        <end position="141"/>
    </location>
</feature>
<keyword evidence="2" id="KW-1185">Reference proteome</keyword>
<proteinExistence type="predicted"/>
<evidence type="ECO:0000256" key="1">
    <source>
        <dbReference type="SAM" id="MobiDB-lite"/>
    </source>
</evidence>
<dbReference type="GeneID" id="113213884"/>
<dbReference type="Proteomes" id="UP000504606">
    <property type="component" value="Unplaced"/>
</dbReference>
<dbReference type="RefSeq" id="XP_026288890.2">
    <property type="nucleotide sequence ID" value="XM_026433105.2"/>
</dbReference>
<dbReference type="AlphaFoldDB" id="A0A6J1TB51"/>
<accession>A0A6J1TB51</accession>
<protein>
    <submittedName>
        <fullName evidence="3">Uncharacterized protein LOC113213884</fullName>
    </submittedName>
</protein>
<feature type="compositionally biased region" description="Polar residues" evidence="1">
    <location>
        <begin position="556"/>
        <end position="566"/>
    </location>
</feature>
<reference evidence="3" key="1">
    <citation type="submission" date="2025-08" db="UniProtKB">
        <authorList>
            <consortium name="RefSeq"/>
        </authorList>
    </citation>
    <scope>IDENTIFICATION</scope>
    <source>
        <tissue evidence="3">Whole organism</tissue>
    </source>
</reference>
<feature type="region of interest" description="Disordered" evidence="1">
    <location>
        <begin position="1"/>
        <end position="74"/>
    </location>
</feature>
<name>A0A6J1TB51_FRAOC</name>
<feature type="region of interest" description="Disordered" evidence="1">
    <location>
        <begin position="437"/>
        <end position="566"/>
    </location>
</feature>
<sequence>MSTFTRRDASAMQPSGIRAGPGGAGAGARISTAPAPGQQTMPAMIEGFPGFPSRRAKRTPQSMESSSTMDNRRRFPRTSRMRPLDVLVGVLLVLEGPWTAGPLAGTWPLLPVAAWDQWDRADHPANHPQWPSANSGPGDFSFDSPSLWDNLIGGAVAPSWRADAPAVTPEPPLTTAATPGHSALACNFSDWRPVAAPWPDRLQESWDRVDAVAPGQTTQPPKPFRPSQPLVERPARAPVRIPAPPCYASIQLPRPAAAAPTATFQLLYSPDPLPSTAWDAKAETSRCLWTLVAPAGYNVSAAVSMGAWGSGRGALHLYAQAADGELQPVFSLRAPAQSSAEVHTHTSVAVLATALPAAATFTLRVRVSSGASSTGPLLADTLQPPPGQQRPWGESWDQGKPGSSSWRPKPYPYPASNVDVEAVDLTHQHQAANCEVQQTTTTTTTHRPAGAAPPSTPPSTPTPPRDEDEDESPAPNGPSAAPSPEKPAQPQRPAAAAGNNKPSTSTARPASAPPAPALAAASGAATTTAATTSSRSPPPGPPPDKATGTTAKPVPSQGQSSVNKKP</sequence>
<evidence type="ECO:0000313" key="3">
    <source>
        <dbReference type="RefSeq" id="XP_026288890.2"/>
    </source>
</evidence>
<organism evidence="2 3">
    <name type="scientific">Frankliniella occidentalis</name>
    <name type="common">Western flower thrips</name>
    <name type="synonym">Euthrips occidentalis</name>
    <dbReference type="NCBI Taxonomy" id="133901"/>
    <lineage>
        <taxon>Eukaryota</taxon>
        <taxon>Metazoa</taxon>
        <taxon>Ecdysozoa</taxon>
        <taxon>Arthropoda</taxon>
        <taxon>Hexapoda</taxon>
        <taxon>Insecta</taxon>
        <taxon>Pterygota</taxon>
        <taxon>Neoptera</taxon>
        <taxon>Paraneoptera</taxon>
        <taxon>Thysanoptera</taxon>
        <taxon>Terebrantia</taxon>
        <taxon>Thripoidea</taxon>
        <taxon>Thripidae</taxon>
        <taxon>Frankliniella</taxon>
    </lineage>
</organism>
<gene>
    <name evidence="3" type="primary">LOC113213884</name>
</gene>
<feature type="compositionally biased region" description="Polar residues" evidence="1">
    <location>
        <begin position="59"/>
        <end position="69"/>
    </location>
</feature>